<protein>
    <submittedName>
        <fullName evidence="2">LADA_0H12904g1_1</fullName>
    </submittedName>
</protein>
<gene>
    <name evidence="2" type="ORF">LADA_0H12904G</name>
</gene>
<keyword evidence="3" id="KW-1185">Reference proteome</keyword>
<dbReference type="EMBL" id="LT598461">
    <property type="protein sequence ID" value="SCU98418.1"/>
    <property type="molecule type" value="Genomic_DNA"/>
</dbReference>
<dbReference type="Proteomes" id="UP000190274">
    <property type="component" value="Chromosome H"/>
</dbReference>
<evidence type="ECO:0000313" key="3">
    <source>
        <dbReference type="Proteomes" id="UP000190274"/>
    </source>
</evidence>
<dbReference type="AlphaFoldDB" id="A0A1G4K3X6"/>
<accession>A0A1G4K3X6</accession>
<feature type="transmembrane region" description="Helical" evidence="1">
    <location>
        <begin position="617"/>
        <end position="637"/>
    </location>
</feature>
<dbReference type="PANTHER" id="PTHR28019">
    <property type="entry name" value="CELL MEMBRANE PROTEIN YLR413W-RELATED"/>
    <property type="match status" value="1"/>
</dbReference>
<reference evidence="2 3" key="1">
    <citation type="submission" date="2016-03" db="EMBL/GenBank/DDBJ databases">
        <authorList>
            <person name="Devillers H."/>
        </authorList>
    </citation>
    <scope>NUCLEOTIDE SEQUENCE [LARGE SCALE GENOMIC DNA]</scope>
    <source>
        <strain evidence="2">CBS 10888</strain>
    </source>
</reference>
<evidence type="ECO:0000256" key="1">
    <source>
        <dbReference type="SAM" id="Phobius"/>
    </source>
</evidence>
<sequence length="673" mass="71903">MIAFIKKWPLLVGVLFAFTTFILTIVATTGSTSNYWPINNVYLGEADISRINVTKVIPEMAPVLSVLAGLVNSPLQNTSVNGMRDVFDALKVVSESSALKPLLQLLATSSNVSQTVSALALTAPMIAQLSNSSSETSDQLALLGALIQNSSNVTETLHGLATVVQTSNDTERSVARTVLGVLNQSNNATSSIDSLVVLQNQSTSEKAMLSSVLELLQESQNVTVTMAALDTLMLTNMTSNMAATLLGALQSSNSDPQTILNQILDSVSEQSRPAISAVGALLNDSRDATQTSSTLGMLLQGNISSSPSARHSLAALSVLIRHSSNQTNVISSLASLANSTNAANTLQLFGLQEILDYSINASVSVNGLQHMQSSNSLSSANDLAPIYGLLVNSKNHTATIESFWDLTEAMQSNGTALQPLLEVVSQTSLGSTAITKKTLDAMMPMVMDNLRVSSQYRLAIFTLCRGFSNGKINECSSPHTVQSFVLRDILYDELEKSDFKPYMLALGVKKQEMYLDGKLQDKHTSYVSAVRATLALNILTIVLSFVLLLLMLCLLCMTAQRERAAFCILTGAKILALFVFVFALLSGAIVAAIVNIIKQDTKADDYSVTFTTGSAYAGLIWAAFALAFITFILLFFVRVTSGKNSLININDMGSAESTASSDEKKKNKCSGGQ</sequence>
<keyword evidence="1" id="KW-0472">Membrane</keyword>
<dbReference type="InterPro" id="IPR009571">
    <property type="entry name" value="SUR7/Rim9-like_fungi"/>
</dbReference>
<proteinExistence type="predicted"/>
<organism evidence="2 3">
    <name type="scientific">Lachancea dasiensis</name>
    <dbReference type="NCBI Taxonomy" id="1072105"/>
    <lineage>
        <taxon>Eukaryota</taxon>
        <taxon>Fungi</taxon>
        <taxon>Dikarya</taxon>
        <taxon>Ascomycota</taxon>
        <taxon>Saccharomycotina</taxon>
        <taxon>Saccharomycetes</taxon>
        <taxon>Saccharomycetales</taxon>
        <taxon>Saccharomycetaceae</taxon>
        <taxon>Lachancea</taxon>
    </lineage>
</organism>
<dbReference type="OrthoDB" id="4068213at2759"/>
<dbReference type="InterPro" id="IPR052413">
    <property type="entry name" value="SUR7_domain"/>
</dbReference>
<dbReference type="Pfam" id="PF06687">
    <property type="entry name" value="SUR7"/>
    <property type="match status" value="1"/>
</dbReference>
<dbReference type="GO" id="GO:0051285">
    <property type="term" value="C:cell cortex of cell tip"/>
    <property type="evidence" value="ECO:0007669"/>
    <property type="project" value="TreeGrafter"/>
</dbReference>
<dbReference type="Gene3D" id="1.20.140.150">
    <property type="match status" value="1"/>
</dbReference>
<keyword evidence="1" id="KW-1133">Transmembrane helix</keyword>
<feature type="transmembrane region" description="Helical" evidence="1">
    <location>
        <begin position="534"/>
        <end position="555"/>
    </location>
</feature>
<feature type="transmembrane region" description="Helical" evidence="1">
    <location>
        <begin position="575"/>
        <end position="597"/>
    </location>
</feature>
<evidence type="ECO:0000313" key="2">
    <source>
        <dbReference type="EMBL" id="SCU98418.1"/>
    </source>
</evidence>
<dbReference type="GO" id="GO:0031505">
    <property type="term" value="P:fungal-type cell wall organization"/>
    <property type="evidence" value="ECO:0007669"/>
    <property type="project" value="TreeGrafter"/>
</dbReference>
<keyword evidence="1" id="KW-0812">Transmembrane</keyword>
<name>A0A1G4K3X6_9SACH</name>
<dbReference type="GO" id="GO:0005886">
    <property type="term" value="C:plasma membrane"/>
    <property type="evidence" value="ECO:0007669"/>
    <property type="project" value="InterPro"/>
</dbReference>
<dbReference type="PANTHER" id="PTHR28019:SF2">
    <property type="entry name" value="CELL MEMBRANE PROTEIN YLR413W-RELATED"/>
    <property type="match status" value="1"/>
</dbReference>